<dbReference type="Gene3D" id="1.10.1200.120">
    <property type="entry name" value="Large-conductance mechanosensitive channel, MscL, domain 1"/>
    <property type="match status" value="1"/>
</dbReference>
<comment type="subunit">
    <text evidence="10">Homopentamer.</text>
</comment>
<evidence type="ECO:0000256" key="1">
    <source>
        <dbReference type="ARBA" id="ARBA00004651"/>
    </source>
</evidence>
<evidence type="ECO:0000256" key="3">
    <source>
        <dbReference type="ARBA" id="ARBA00022448"/>
    </source>
</evidence>
<dbReference type="PANTHER" id="PTHR30266:SF2">
    <property type="entry name" value="LARGE-CONDUCTANCE MECHANOSENSITIVE CHANNEL"/>
    <property type="match status" value="1"/>
</dbReference>
<dbReference type="PRINTS" id="PR01264">
    <property type="entry name" value="MECHCHANNEL"/>
</dbReference>
<comment type="subcellular location">
    <subcellularLocation>
        <location evidence="1 10">Cell membrane</location>
        <topology evidence="1 10">Multi-pass membrane protein</topology>
    </subcellularLocation>
</comment>
<comment type="similarity">
    <text evidence="2 10">Belongs to the MscL family.</text>
</comment>
<evidence type="ECO:0000256" key="4">
    <source>
        <dbReference type="ARBA" id="ARBA00022475"/>
    </source>
</evidence>
<dbReference type="PATRIC" id="fig|1631356.3.peg.2816"/>
<keyword evidence="6 10" id="KW-1133">Transmembrane helix</keyword>
<dbReference type="PROSITE" id="PS01327">
    <property type="entry name" value="MSCL"/>
    <property type="match status" value="1"/>
</dbReference>
<dbReference type="InterPro" id="IPR019823">
    <property type="entry name" value="Mechanosensitive_channel_CS"/>
</dbReference>
<evidence type="ECO:0000313" key="12">
    <source>
        <dbReference type="Proteomes" id="UP000037397"/>
    </source>
</evidence>
<evidence type="ECO:0000313" key="11">
    <source>
        <dbReference type="EMBL" id="KNX38051.1"/>
    </source>
</evidence>
<keyword evidence="7 10" id="KW-0406">Ion transport</keyword>
<keyword evidence="8 10" id="KW-0472">Membrane</keyword>
<dbReference type="HAMAP" id="MF_00115">
    <property type="entry name" value="MscL"/>
    <property type="match status" value="1"/>
</dbReference>
<evidence type="ECO:0000256" key="8">
    <source>
        <dbReference type="ARBA" id="ARBA00023136"/>
    </source>
</evidence>
<keyword evidence="9 10" id="KW-0407">Ion channel</keyword>
<feature type="transmembrane region" description="Helical" evidence="10">
    <location>
        <begin position="12"/>
        <end position="38"/>
    </location>
</feature>
<dbReference type="SUPFAM" id="SSF81330">
    <property type="entry name" value="Gated mechanosensitive channel"/>
    <property type="match status" value="1"/>
</dbReference>
<evidence type="ECO:0000256" key="9">
    <source>
        <dbReference type="ARBA" id="ARBA00023303"/>
    </source>
</evidence>
<evidence type="ECO:0000256" key="2">
    <source>
        <dbReference type="ARBA" id="ARBA00007254"/>
    </source>
</evidence>
<dbReference type="OrthoDB" id="9810350at2"/>
<dbReference type="Pfam" id="PF01741">
    <property type="entry name" value="MscL"/>
    <property type="match status" value="1"/>
</dbReference>
<feature type="transmembrane region" description="Helical" evidence="10">
    <location>
        <begin position="71"/>
        <end position="92"/>
    </location>
</feature>
<accession>A0A0L6CJS8</accession>
<dbReference type="InterPro" id="IPR036019">
    <property type="entry name" value="MscL_channel"/>
</dbReference>
<evidence type="ECO:0000256" key="6">
    <source>
        <dbReference type="ARBA" id="ARBA00022989"/>
    </source>
</evidence>
<keyword evidence="12" id="KW-1185">Reference proteome</keyword>
<dbReference type="GO" id="GO:0008381">
    <property type="term" value="F:mechanosensitive monoatomic ion channel activity"/>
    <property type="evidence" value="ECO:0007669"/>
    <property type="project" value="UniProtKB-UniRule"/>
</dbReference>
<comment type="function">
    <text evidence="10">Channel that opens in response to stretch forces in the membrane lipid bilayer. May participate in the regulation of osmotic pressure changes within the cell.</text>
</comment>
<dbReference type="STRING" id="1631356.VV01_14310"/>
<dbReference type="GO" id="GO:0005886">
    <property type="term" value="C:plasma membrane"/>
    <property type="evidence" value="ECO:0007669"/>
    <property type="project" value="UniProtKB-SubCell"/>
</dbReference>
<keyword evidence="5 10" id="KW-0812">Transmembrane</keyword>
<dbReference type="EMBL" id="LAIR01000002">
    <property type="protein sequence ID" value="KNX38051.1"/>
    <property type="molecule type" value="Genomic_DNA"/>
</dbReference>
<reference evidence="12" key="1">
    <citation type="submission" date="2015-03" db="EMBL/GenBank/DDBJ databases">
        <title>Luteipulveratus halotolerans sp. nov., a novel actinobacterium (Dermacoccaceae) from Sarawak, Malaysia.</title>
        <authorList>
            <person name="Juboi H."/>
            <person name="Basik A."/>
            <person name="Shamsul S.S."/>
            <person name="Arnold P."/>
            <person name="Schmitt E.K."/>
            <person name="Sanglier J.-J."/>
            <person name="Yeo T."/>
        </authorList>
    </citation>
    <scope>NUCLEOTIDE SEQUENCE [LARGE SCALE GENOMIC DNA]</scope>
    <source>
        <strain evidence="12">C296001</strain>
    </source>
</reference>
<gene>
    <name evidence="10" type="primary">mscL</name>
    <name evidence="11" type="ORF">VV01_14310</name>
</gene>
<dbReference type="RefSeq" id="WP_050670463.1">
    <property type="nucleotide sequence ID" value="NZ_LAIR01000002.1"/>
</dbReference>
<evidence type="ECO:0000256" key="5">
    <source>
        <dbReference type="ARBA" id="ARBA00022692"/>
    </source>
</evidence>
<sequence length="127" mass="13979">MKGFKDFIMRGNIVDLAVAVVIGTAFAKVVDTFVSAIIQPLINAMGSAKSAGLGFHIKSGQANTFINFSTIINALIVFLLTAAVVYFVIVLPMNKLNERRKRGQVEEVDPTELELLAEIRDELRARR</sequence>
<protein>
    <recommendedName>
        <fullName evidence="10">Large-conductance mechanosensitive channel</fullName>
    </recommendedName>
</protein>
<evidence type="ECO:0000256" key="10">
    <source>
        <dbReference type="HAMAP-Rule" id="MF_00115"/>
    </source>
</evidence>
<comment type="caution">
    <text evidence="11">The sequence shown here is derived from an EMBL/GenBank/DDBJ whole genome shotgun (WGS) entry which is preliminary data.</text>
</comment>
<evidence type="ECO:0000256" key="7">
    <source>
        <dbReference type="ARBA" id="ARBA00023065"/>
    </source>
</evidence>
<organism evidence="11 12">
    <name type="scientific">Luteipulveratus halotolerans</name>
    <dbReference type="NCBI Taxonomy" id="1631356"/>
    <lineage>
        <taxon>Bacteria</taxon>
        <taxon>Bacillati</taxon>
        <taxon>Actinomycetota</taxon>
        <taxon>Actinomycetes</taxon>
        <taxon>Micrococcales</taxon>
        <taxon>Dermacoccaceae</taxon>
        <taxon>Luteipulveratus</taxon>
    </lineage>
</organism>
<dbReference type="Proteomes" id="UP000037397">
    <property type="component" value="Unassembled WGS sequence"/>
</dbReference>
<dbReference type="PANTHER" id="PTHR30266">
    <property type="entry name" value="MECHANOSENSITIVE CHANNEL MSCL"/>
    <property type="match status" value="1"/>
</dbReference>
<dbReference type="AlphaFoldDB" id="A0A0L6CJS8"/>
<dbReference type="NCBIfam" id="TIGR00220">
    <property type="entry name" value="mscL"/>
    <property type="match status" value="1"/>
</dbReference>
<keyword evidence="4 10" id="KW-1003">Cell membrane</keyword>
<keyword evidence="3 10" id="KW-0813">Transport</keyword>
<dbReference type="InterPro" id="IPR001185">
    <property type="entry name" value="MS_channel"/>
</dbReference>
<proteinExistence type="inferred from homology"/>
<dbReference type="InterPro" id="IPR037673">
    <property type="entry name" value="MSC/AndL"/>
</dbReference>
<name>A0A0L6CJS8_9MICO</name>